<dbReference type="EMBL" id="AZQQ01000093">
    <property type="protein sequence ID" value="KDD67089.1"/>
    <property type="molecule type" value="Genomic_DNA"/>
</dbReference>
<protein>
    <submittedName>
        <fullName evidence="1">Uncharacterized protein</fullName>
    </submittedName>
</protein>
<dbReference type="RefSeq" id="WP_033059590.1">
    <property type="nucleotide sequence ID" value="NZ_AZQQ01000093.1"/>
</dbReference>
<comment type="caution">
    <text evidence="1">The sequence shown here is derived from an EMBL/GenBank/DDBJ whole genome shotgun (WGS) entry which is preliminary data.</text>
</comment>
<proteinExistence type="predicted"/>
<dbReference type="AlphaFoldDB" id="A0A059KZC0"/>
<evidence type="ECO:0000313" key="2">
    <source>
        <dbReference type="Proteomes" id="UP000026739"/>
    </source>
</evidence>
<accession>A0A059KZC0</accession>
<reference evidence="1 2" key="1">
    <citation type="submission" date="2013-12" db="EMBL/GenBank/DDBJ databases">
        <authorList>
            <person name="Formusa P.A."/>
            <person name="Habash M."/>
            <person name="Lee H."/>
            <person name="Trevors J.T."/>
        </authorList>
    </citation>
    <scope>NUCLEOTIDE SEQUENCE [LARGE SCALE GENOMIC DNA]</scope>
    <source>
        <strain evidence="1 2">PD30</strain>
    </source>
</reference>
<organism evidence="1 2">
    <name type="scientific">Pseudomonas mandelii PD30</name>
    <dbReference type="NCBI Taxonomy" id="1419583"/>
    <lineage>
        <taxon>Bacteria</taxon>
        <taxon>Pseudomonadati</taxon>
        <taxon>Pseudomonadota</taxon>
        <taxon>Gammaproteobacteria</taxon>
        <taxon>Pseudomonadales</taxon>
        <taxon>Pseudomonadaceae</taxon>
        <taxon>Pseudomonas</taxon>
    </lineage>
</organism>
<dbReference type="Proteomes" id="UP000026739">
    <property type="component" value="Unassembled WGS sequence"/>
</dbReference>
<evidence type="ECO:0000313" key="1">
    <source>
        <dbReference type="EMBL" id="KDD67089.1"/>
    </source>
</evidence>
<gene>
    <name evidence="1" type="ORF">V466_21235</name>
</gene>
<sequence>MSDEYSLLVVGAGVLLVPAAHELSRYSDLIDSLLLAQLVANKKIEKEPHIDWYNAYVEFLDDYWLRYSRARQEWPVAQDSVECVGDWVISSMFKDAVNKRGAAAATLQRLTRLSGTEPAMGVLRGHMQKISTGEPGDVLSPAMAVRLLVVVAYTPTSITSVYMNLKTDQVLDSNPLAQRYQAKDVRGSVCMRYADANLSETLYGPVRDAIALKVKDRFEDNVAMLTLTDEGSDKGICAAD</sequence>
<name>A0A059KZC0_9PSED</name>